<accession>A0A238YSI7</accession>
<proteinExistence type="predicted"/>
<organism evidence="1 2">
    <name type="scientific">Desulfurobacterium atlanticum</name>
    <dbReference type="NCBI Taxonomy" id="240169"/>
    <lineage>
        <taxon>Bacteria</taxon>
        <taxon>Pseudomonadati</taxon>
        <taxon>Aquificota</taxon>
        <taxon>Aquificia</taxon>
        <taxon>Desulfurobacteriales</taxon>
        <taxon>Desulfurobacteriaceae</taxon>
        <taxon>Desulfurobacterium</taxon>
    </lineage>
</organism>
<name>A0A238YSI7_9BACT</name>
<dbReference type="Proteomes" id="UP000198405">
    <property type="component" value="Unassembled WGS sequence"/>
</dbReference>
<dbReference type="AlphaFoldDB" id="A0A238YSI7"/>
<dbReference type="RefSeq" id="WP_089322871.1">
    <property type="nucleotide sequence ID" value="NZ_FZOB01000004.1"/>
</dbReference>
<sequence>MGIGDFFKNLSEKEEIGKFTGLPKHLVEKQEENFLKRKFSKYPARNKDKLVLIDGTAGGWPSSFTLPPEFFSEMGKAINKNRGEQKIKYKIKPCIIVKFPKSFFLLKFRLRAKARFKSLR</sequence>
<evidence type="ECO:0000313" key="2">
    <source>
        <dbReference type="Proteomes" id="UP000198405"/>
    </source>
</evidence>
<gene>
    <name evidence="1" type="ORF">SAMN06265340_104124</name>
</gene>
<protein>
    <submittedName>
        <fullName evidence="1">Uncharacterized protein</fullName>
    </submittedName>
</protein>
<reference evidence="2" key="1">
    <citation type="submission" date="2017-06" db="EMBL/GenBank/DDBJ databases">
        <authorList>
            <person name="Varghese N."/>
            <person name="Submissions S."/>
        </authorList>
    </citation>
    <scope>NUCLEOTIDE SEQUENCE [LARGE SCALE GENOMIC DNA]</scope>
    <source>
        <strain evidence="2">DSM 15668</strain>
    </source>
</reference>
<dbReference type="EMBL" id="FZOB01000004">
    <property type="protein sequence ID" value="SNR73563.1"/>
    <property type="molecule type" value="Genomic_DNA"/>
</dbReference>
<keyword evidence="2" id="KW-1185">Reference proteome</keyword>
<evidence type="ECO:0000313" key="1">
    <source>
        <dbReference type="EMBL" id="SNR73563.1"/>
    </source>
</evidence>